<keyword evidence="1" id="KW-0472">Membrane</keyword>
<keyword evidence="1" id="KW-1133">Transmembrane helix</keyword>
<proteinExistence type="predicted"/>
<feature type="transmembrane region" description="Helical" evidence="1">
    <location>
        <begin position="62"/>
        <end position="86"/>
    </location>
</feature>
<reference evidence="2" key="1">
    <citation type="journal article" date="2013" name="J. Plant Res.">
        <title>Effect of fungi and light on seed germination of three Opuntia species from semiarid lands of central Mexico.</title>
        <authorList>
            <person name="Delgado-Sanchez P."/>
            <person name="Jimenez-Bremont J.F."/>
            <person name="Guerrero-Gonzalez Mde L."/>
            <person name="Flores J."/>
        </authorList>
    </citation>
    <scope>NUCLEOTIDE SEQUENCE</scope>
    <source>
        <tissue evidence="2">Cladode</tissue>
    </source>
</reference>
<keyword evidence="1" id="KW-0812">Transmembrane</keyword>
<dbReference type="AlphaFoldDB" id="A0A7C9DBL0"/>
<protein>
    <submittedName>
        <fullName evidence="2">Uncharacterized protein</fullName>
    </submittedName>
</protein>
<accession>A0A7C9DBL0</accession>
<evidence type="ECO:0000313" key="2">
    <source>
        <dbReference type="EMBL" id="MBA4638921.1"/>
    </source>
</evidence>
<reference evidence="2" key="2">
    <citation type="submission" date="2020-07" db="EMBL/GenBank/DDBJ databases">
        <authorList>
            <person name="Vera ALvarez R."/>
            <person name="Arias-Moreno D.M."/>
            <person name="Jimenez-Jacinto V."/>
            <person name="Jimenez-Bremont J.F."/>
            <person name="Swaminathan K."/>
            <person name="Moose S.P."/>
            <person name="Guerrero-Gonzalez M.L."/>
            <person name="Marino-Ramirez L."/>
            <person name="Landsman D."/>
            <person name="Rodriguez-Kessler M."/>
            <person name="Delgado-Sanchez P."/>
        </authorList>
    </citation>
    <scope>NUCLEOTIDE SEQUENCE</scope>
    <source>
        <tissue evidence="2">Cladode</tissue>
    </source>
</reference>
<organism evidence="2">
    <name type="scientific">Opuntia streptacantha</name>
    <name type="common">Prickly pear cactus</name>
    <name type="synonym">Opuntia cardona</name>
    <dbReference type="NCBI Taxonomy" id="393608"/>
    <lineage>
        <taxon>Eukaryota</taxon>
        <taxon>Viridiplantae</taxon>
        <taxon>Streptophyta</taxon>
        <taxon>Embryophyta</taxon>
        <taxon>Tracheophyta</taxon>
        <taxon>Spermatophyta</taxon>
        <taxon>Magnoliopsida</taxon>
        <taxon>eudicotyledons</taxon>
        <taxon>Gunneridae</taxon>
        <taxon>Pentapetalae</taxon>
        <taxon>Caryophyllales</taxon>
        <taxon>Cactineae</taxon>
        <taxon>Cactaceae</taxon>
        <taxon>Opuntioideae</taxon>
        <taxon>Opuntia</taxon>
    </lineage>
</organism>
<dbReference type="EMBL" id="GISG01111343">
    <property type="protein sequence ID" value="MBA4638921.1"/>
    <property type="molecule type" value="Transcribed_RNA"/>
</dbReference>
<name>A0A7C9DBL0_OPUST</name>
<evidence type="ECO:0000256" key="1">
    <source>
        <dbReference type="SAM" id="Phobius"/>
    </source>
</evidence>
<sequence length="115" mass="12626">MTQVVGLHLLASPSVTPSGTSTRRSSSLLLRVCTPANLSSVVRRLISWWAMFFRLDPSLKELWFVMLSTMLVIVGFLLELLGIMLLSSVTTLIMTLPGSSCHLVPKRLSLVDAVL</sequence>